<organism evidence="3 4">
    <name type="scientific">Aphanomyces euteiches</name>
    <dbReference type="NCBI Taxonomy" id="100861"/>
    <lineage>
        <taxon>Eukaryota</taxon>
        <taxon>Sar</taxon>
        <taxon>Stramenopiles</taxon>
        <taxon>Oomycota</taxon>
        <taxon>Saprolegniomycetes</taxon>
        <taxon>Saprolegniales</taxon>
        <taxon>Verrucalvaceae</taxon>
        <taxon>Aphanomyces</taxon>
    </lineage>
</organism>
<gene>
    <name evidence="3" type="ORF">Ae201684_017981</name>
</gene>
<evidence type="ECO:0008006" key="5">
    <source>
        <dbReference type="Google" id="ProtNLM"/>
    </source>
</evidence>
<evidence type="ECO:0000256" key="1">
    <source>
        <dbReference type="SAM" id="MobiDB-lite"/>
    </source>
</evidence>
<proteinExistence type="predicted"/>
<keyword evidence="4" id="KW-1185">Reference proteome</keyword>
<evidence type="ECO:0000256" key="2">
    <source>
        <dbReference type="SAM" id="SignalP"/>
    </source>
</evidence>
<feature type="compositionally biased region" description="Polar residues" evidence="1">
    <location>
        <begin position="177"/>
        <end position="187"/>
    </location>
</feature>
<dbReference type="AlphaFoldDB" id="A0A6G0W794"/>
<feature type="chain" id="PRO_5026233295" description="Glycine zipper domain-containing protein" evidence="2">
    <location>
        <begin position="17"/>
        <end position="236"/>
    </location>
</feature>
<dbReference type="VEuPathDB" id="FungiDB:AeMF1_007397"/>
<dbReference type="Proteomes" id="UP000481153">
    <property type="component" value="Unassembled WGS sequence"/>
</dbReference>
<feature type="region of interest" description="Disordered" evidence="1">
    <location>
        <begin position="44"/>
        <end position="71"/>
    </location>
</feature>
<accession>A0A6G0W794</accession>
<keyword evidence="2" id="KW-0732">Signal</keyword>
<evidence type="ECO:0000313" key="4">
    <source>
        <dbReference type="Proteomes" id="UP000481153"/>
    </source>
</evidence>
<name>A0A6G0W794_9STRA</name>
<comment type="caution">
    <text evidence="3">The sequence shown here is derived from an EMBL/GenBank/DDBJ whole genome shotgun (WGS) entry which is preliminary data.</text>
</comment>
<protein>
    <recommendedName>
        <fullName evidence="5">Glycine zipper domain-containing protein</fullName>
    </recommendedName>
</protein>
<feature type="signal peptide" evidence="2">
    <location>
        <begin position="1"/>
        <end position="16"/>
    </location>
</feature>
<dbReference type="EMBL" id="VJMJ01000318">
    <property type="protein sequence ID" value="KAF0723017.1"/>
    <property type="molecule type" value="Genomic_DNA"/>
</dbReference>
<reference evidence="3 4" key="1">
    <citation type="submission" date="2019-07" db="EMBL/GenBank/DDBJ databases">
        <title>Genomics analysis of Aphanomyces spp. identifies a new class of oomycete effector associated with host adaptation.</title>
        <authorList>
            <person name="Gaulin E."/>
        </authorList>
    </citation>
    <scope>NUCLEOTIDE SEQUENCE [LARGE SCALE GENOMIC DNA]</scope>
    <source>
        <strain evidence="3 4">ATCC 201684</strain>
    </source>
</reference>
<feature type="region of interest" description="Disordered" evidence="1">
    <location>
        <begin position="177"/>
        <end position="236"/>
    </location>
</feature>
<evidence type="ECO:0000313" key="3">
    <source>
        <dbReference type="EMBL" id="KAF0723017.1"/>
    </source>
</evidence>
<sequence>MRTSLLAAIATTCTLAWRHDQPTDSIAVEDAIYVARADQINRGLRGNNKEYGPQFSKQEQKGEKRGKRFGKSVGGGIGTAAGVAAGAVVAFPTGPVGMAAGVVAGGVAGRLGGESVGKHYGPTIGAKIGRFFANRQAKKGQKILKTLTERNPELKAVSDQKSRISMNQDRPVMQRITRSNSSPSTVSYEKGPKPNFGMDNKPIIANPNQRQPNPASKTNRQKMIEAMKNGHSRRRP</sequence>
<feature type="compositionally biased region" description="Polar residues" evidence="1">
    <location>
        <begin position="206"/>
        <end position="218"/>
    </location>
</feature>